<feature type="non-terminal residue" evidence="2">
    <location>
        <position position="923"/>
    </location>
</feature>
<accession>A0ABP0J472</accession>
<reference evidence="2 3" key="1">
    <citation type="submission" date="2024-02" db="EMBL/GenBank/DDBJ databases">
        <authorList>
            <person name="Chen Y."/>
            <person name="Shah S."/>
            <person name="Dougan E. K."/>
            <person name="Thang M."/>
            <person name="Chan C."/>
        </authorList>
    </citation>
    <scope>NUCLEOTIDE SEQUENCE [LARGE SCALE GENOMIC DNA]</scope>
</reference>
<evidence type="ECO:0000313" key="3">
    <source>
        <dbReference type="Proteomes" id="UP001642464"/>
    </source>
</evidence>
<dbReference type="EMBL" id="CAXAMM010005897">
    <property type="protein sequence ID" value="CAK9009111.1"/>
    <property type="molecule type" value="Genomic_DNA"/>
</dbReference>
<evidence type="ECO:0000313" key="2">
    <source>
        <dbReference type="EMBL" id="CAK9009111.1"/>
    </source>
</evidence>
<name>A0ABP0J472_9DINO</name>
<gene>
    <name evidence="2" type="ORF">SCF082_LOCUS10165</name>
</gene>
<keyword evidence="3" id="KW-1185">Reference proteome</keyword>
<feature type="region of interest" description="Disordered" evidence="1">
    <location>
        <begin position="890"/>
        <end position="923"/>
    </location>
</feature>
<protein>
    <submittedName>
        <fullName evidence="2">Uncharacterized protein</fullName>
    </submittedName>
</protein>
<dbReference type="Proteomes" id="UP001642464">
    <property type="component" value="Unassembled WGS sequence"/>
</dbReference>
<sequence length="923" mass="104030">MQTHADLVPNQADIVSQEDMMEAALYIKRAQEAYAGCNHFAISWDPSNYDCETMVAILYSCQNGVAAYCPIQNMSPVLTSEVDEEIRKLSAVNALTRIDGYNEIRALSHALSAYAMPLEKFVLPKDILWRPLTSSQERVWIQGKPHVWDKECGWKRPQFPETYHVKDLPLLISISDQGGINRAGLDYCTFKIGLAMLPLWDPYHRTWNDVKSGLKATASLWKAFLSFALFFNTNYGPAGSKTFFAKKQALMAEFMASRSAHADPFLAYLPYIQAERGQPEPEDNLGRESVFNSLPNMNGFCALGPLTKLMRWWSWFQCEDWHQGECMASKMVMLDNLLPQQGCDFIPEVAAVKIPNSASAKKELTALKMQHGTFKLAAMLITPASLFQKDLIAEVCRPIWTKHSQRVQTVLTPKQVMDHTVFMAGGGWKEELVDIVKWGLCNHQVFRKLYPDGCTTPEGATDEYKDLVSGRLRVHIQFVLTLLEKRGSSLAATFLRPPVRYAQLMVPNCRQDTLSAMLNDWKKLLGLEEKYAHGSSMKALEAVHCLQNCWVRLLFLVGERDHLCKGLEAVELMRATLEHMGDTQCVENTHQAAKDCLRDARHNVRSRVHKMSAVIGSSVFKTRKVQHISVSISDKAEAKLRQLPKIIPMTHPSSHKVQKQFHQMMRHKGKDHWWPSTSAVSQYHEVTSFEWLMQDAAYLSRVGYDSACLTCLLSNGSCVASQDHQAVYLTISVGFCGFLGWAMEALPGKPGDEFPSFKVIPQPGALVFRHVDSLEKWIDIPVKGSVQADFGPIIFAQVAKARQLPVARIQEGLSLTVAQAKHVLSHLNVHLPGQPSRPQVYRALIEIFVHDEEGREAAMARSKANTAQAPEEDELDEGYEELLDLVEDALNQGDPDLRQEKEKMKKKKYQSTLKEDPDSTLLQ</sequence>
<evidence type="ECO:0000256" key="1">
    <source>
        <dbReference type="SAM" id="MobiDB-lite"/>
    </source>
</evidence>
<proteinExistence type="predicted"/>
<comment type="caution">
    <text evidence="2">The sequence shown here is derived from an EMBL/GenBank/DDBJ whole genome shotgun (WGS) entry which is preliminary data.</text>
</comment>
<organism evidence="2 3">
    <name type="scientific">Durusdinium trenchii</name>
    <dbReference type="NCBI Taxonomy" id="1381693"/>
    <lineage>
        <taxon>Eukaryota</taxon>
        <taxon>Sar</taxon>
        <taxon>Alveolata</taxon>
        <taxon>Dinophyceae</taxon>
        <taxon>Suessiales</taxon>
        <taxon>Symbiodiniaceae</taxon>
        <taxon>Durusdinium</taxon>
    </lineage>
</organism>